<dbReference type="AlphaFoldDB" id="A0A8D8PWV8"/>
<proteinExistence type="predicted"/>
<keyword evidence="2" id="KW-0812">Transmembrane</keyword>
<feature type="transmembrane region" description="Helical" evidence="2">
    <location>
        <begin position="49"/>
        <end position="69"/>
    </location>
</feature>
<feature type="compositionally biased region" description="Polar residues" evidence="1">
    <location>
        <begin position="90"/>
        <end position="99"/>
    </location>
</feature>
<feature type="compositionally biased region" description="Polar residues" evidence="1">
    <location>
        <begin position="107"/>
        <end position="121"/>
    </location>
</feature>
<dbReference type="EMBL" id="HBUF01041332">
    <property type="protein sequence ID" value="CAG6618217.1"/>
    <property type="molecule type" value="Transcribed_RNA"/>
</dbReference>
<keyword evidence="2" id="KW-1133">Transmembrane helix</keyword>
<reference evidence="3" key="1">
    <citation type="submission" date="2021-05" db="EMBL/GenBank/DDBJ databases">
        <authorList>
            <person name="Alioto T."/>
            <person name="Alioto T."/>
            <person name="Gomez Garrido J."/>
        </authorList>
    </citation>
    <scope>NUCLEOTIDE SEQUENCE</scope>
</reference>
<evidence type="ECO:0000256" key="1">
    <source>
        <dbReference type="SAM" id="MobiDB-lite"/>
    </source>
</evidence>
<name>A0A8D8PWV8_9HEMI</name>
<protein>
    <submittedName>
        <fullName evidence="3">Uncharacterized protein</fullName>
    </submittedName>
</protein>
<keyword evidence="2" id="KW-0472">Membrane</keyword>
<dbReference type="EMBL" id="HBUF01041331">
    <property type="protein sequence ID" value="CAG6618216.1"/>
    <property type="molecule type" value="Transcribed_RNA"/>
</dbReference>
<evidence type="ECO:0000256" key="2">
    <source>
        <dbReference type="SAM" id="Phobius"/>
    </source>
</evidence>
<feature type="transmembrane region" description="Helical" evidence="2">
    <location>
        <begin position="21"/>
        <end position="43"/>
    </location>
</feature>
<feature type="region of interest" description="Disordered" evidence="1">
    <location>
        <begin position="90"/>
        <end position="122"/>
    </location>
</feature>
<evidence type="ECO:0000313" key="3">
    <source>
        <dbReference type="EMBL" id="CAG6618217.1"/>
    </source>
</evidence>
<accession>A0A8D8PWV8</accession>
<organism evidence="3">
    <name type="scientific">Cacopsylla melanoneura</name>
    <dbReference type="NCBI Taxonomy" id="428564"/>
    <lineage>
        <taxon>Eukaryota</taxon>
        <taxon>Metazoa</taxon>
        <taxon>Ecdysozoa</taxon>
        <taxon>Arthropoda</taxon>
        <taxon>Hexapoda</taxon>
        <taxon>Insecta</taxon>
        <taxon>Pterygota</taxon>
        <taxon>Neoptera</taxon>
        <taxon>Paraneoptera</taxon>
        <taxon>Hemiptera</taxon>
        <taxon>Sternorrhyncha</taxon>
        <taxon>Psylloidea</taxon>
        <taxon>Psyllidae</taxon>
        <taxon>Psyllinae</taxon>
        <taxon>Cacopsylla</taxon>
    </lineage>
</organism>
<sequence>MRHPVCIIVYKCISGCLLSQYLISQSNYLTFISFLCLISSPMYKFKFCVFMLTAIVCVHICTSASFRILPETTSSTTLFTERSTDVIMNSEENTHSTAEVPSPIENDMTQRTSQNNSSGSYPRTPHLIKRDVIFVRQETPEKESKKMKNKKVAENFQNTIGVPVAPEG</sequence>